<reference evidence="1" key="1">
    <citation type="submission" date="2020-05" db="EMBL/GenBank/DDBJ databases">
        <title>Large-scale comparative analyses of tick genomes elucidate their genetic diversity and vector capacities.</title>
        <authorList>
            <person name="Jia N."/>
            <person name="Wang J."/>
            <person name="Shi W."/>
            <person name="Du L."/>
            <person name="Sun Y."/>
            <person name="Zhan W."/>
            <person name="Jiang J."/>
            <person name="Wang Q."/>
            <person name="Zhang B."/>
            <person name="Ji P."/>
            <person name="Sakyi L.B."/>
            <person name="Cui X."/>
            <person name="Yuan T."/>
            <person name="Jiang B."/>
            <person name="Yang W."/>
            <person name="Lam T.T.-Y."/>
            <person name="Chang Q."/>
            <person name="Ding S."/>
            <person name="Wang X."/>
            <person name="Zhu J."/>
            <person name="Ruan X."/>
            <person name="Zhao L."/>
            <person name="Wei J."/>
            <person name="Que T."/>
            <person name="Du C."/>
            <person name="Cheng J."/>
            <person name="Dai P."/>
            <person name="Han X."/>
            <person name="Huang E."/>
            <person name="Gao Y."/>
            <person name="Liu J."/>
            <person name="Shao H."/>
            <person name="Ye R."/>
            <person name="Li L."/>
            <person name="Wei W."/>
            <person name="Wang X."/>
            <person name="Wang C."/>
            <person name="Yang T."/>
            <person name="Huo Q."/>
            <person name="Li W."/>
            <person name="Guo W."/>
            <person name="Chen H."/>
            <person name="Zhou L."/>
            <person name="Ni X."/>
            <person name="Tian J."/>
            <person name="Zhou Y."/>
            <person name="Sheng Y."/>
            <person name="Liu T."/>
            <person name="Pan Y."/>
            <person name="Xia L."/>
            <person name="Li J."/>
            <person name="Zhao F."/>
            <person name="Cao W."/>
        </authorList>
    </citation>
    <scope>NUCLEOTIDE SEQUENCE</scope>
    <source>
        <strain evidence="1">Dsil-2018</strain>
    </source>
</reference>
<evidence type="ECO:0000313" key="1">
    <source>
        <dbReference type="EMBL" id="KAH7934300.1"/>
    </source>
</evidence>
<dbReference type="EMBL" id="CM023478">
    <property type="protein sequence ID" value="KAH7934300.1"/>
    <property type="molecule type" value="Genomic_DNA"/>
</dbReference>
<dbReference type="Proteomes" id="UP000821865">
    <property type="component" value="Chromosome 9"/>
</dbReference>
<name>A0ACB8C661_DERSI</name>
<evidence type="ECO:0000313" key="2">
    <source>
        <dbReference type="Proteomes" id="UP000821865"/>
    </source>
</evidence>
<protein>
    <submittedName>
        <fullName evidence="1">Uncharacterized protein</fullName>
    </submittedName>
</protein>
<sequence length="601" mass="66481">MALRWAVGSRGESARLQGRFSVGGHPPAKTPREHPPNILAVDQEDPPRWLNSPRAVRPRVIKCSELREKVRERSRLPGSSKIVERNALREHRRIFDERRTAVSADFPAAPTIRCRHGGTAFRTIGQRLLGLTSGWWRETTKEGGELFANSRAAPAFHDETNLFHPTARALLASTVVQLRISTGPCPLLRNIRMRGTYTPMGGALLALAWIHFERMGPSWHRLFTYGEPAIHETLFLSVACAKTWPLPSVVFAASLVCSAGKPASCFQTQGGAVMRAPRALSVLFFFSPSATLSAPHVVPAAARAHDVSVRAAHIWQKKINIKAVRRGCSADTLLLRLQPLQRGIRDHPFRPSRSTFSFRRAEPPPRLVNTMHGPRTGVVGIYRARARWRSRSNRRGAVLHSTLLTADGARNGRCNNREIVVMESCVPVCFTPSYFTSPPPYSLGVLLPNGDIEHRKIVPRIVLRLVRRILNTRLVSGGGDAQFEFILSPASMIAAASISMAICGLIKLNWTKRKDVLQRLHDITSIEVDCLQDCQQRIEKALVRNYPELTKNLAATLNGTTPTPSPASTPSGDYAVKVSAETVTLESETPETPTDVQDVLF</sequence>
<accession>A0ACB8C661</accession>
<keyword evidence="2" id="KW-1185">Reference proteome</keyword>
<organism evidence="1 2">
    <name type="scientific">Dermacentor silvarum</name>
    <name type="common">Tick</name>
    <dbReference type="NCBI Taxonomy" id="543639"/>
    <lineage>
        <taxon>Eukaryota</taxon>
        <taxon>Metazoa</taxon>
        <taxon>Ecdysozoa</taxon>
        <taxon>Arthropoda</taxon>
        <taxon>Chelicerata</taxon>
        <taxon>Arachnida</taxon>
        <taxon>Acari</taxon>
        <taxon>Parasitiformes</taxon>
        <taxon>Ixodida</taxon>
        <taxon>Ixodoidea</taxon>
        <taxon>Ixodidae</taxon>
        <taxon>Rhipicephalinae</taxon>
        <taxon>Dermacentor</taxon>
    </lineage>
</organism>
<proteinExistence type="predicted"/>
<gene>
    <name evidence="1" type="ORF">HPB49_024701</name>
</gene>
<comment type="caution">
    <text evidence="1">The sequence shown here is derived from an EMBL/GenBank/DDBJ whole genome shotgun (WGS) entry which is preliminary data.</text>
</comment>